<protein>
    <recommendedName>
        <fullName evidence="4">YcxB-like protein domain-containing protein</fullName>
    </recommendedName>
</protein>
<accession>A0A9D2CCL9</accession>
<evidence type="ECO:0000313" key="3">
    <source>
        <dbReference type="Proteomes" id="UP000886824"/>
    </source>
</evidence>
<evidence type="ECO:0000313" key="2">
    <source>
        <dbReference type="EMBL" id="HIY72986.1"/>
    </source>
</evidence>
<dbReference type="AlphaFoldDB" id="A0A9D2CCL9"/>
<evidence type="ECO:0000256" key="1">
    <source>
        <dbReference type="SAM" id="Phobius"/>
    </source>
</evidence>
<dbReference type="EMBL" id="DXCX01000033">
    <property type="protein sequence ID" value="HIY72986.1"/>
    <property type="molecule type" value="Genomic_DNA"/>
</dbReference>
<feature type="transmembrane region" description="Helical" evidence="1">
    <location>
        <begin position="52"/>
        <end position="75"/>
    </location>
</feature>
<keyword evidence="1" id="KW-0812">Transmembrane</keyword>
<comment type="caution">
    <text evidence="2">The sequence shown here is derived from an EMBL/GenBank/DDBJ whole genome shotgun (WGS) entry which is preliminary data.</text>
</comment>
<proteinExistence type="predicted"/>
<keyword evidence="1" id="KW-1133">Transmembrane helix</keyword>
<sequence>MSCSFINQYPAGEGLLQAYLRESVARDLSWACLILGALGGILSVLLTGGGLWVEGGLCLGLSLLALAAAVGARVLTHWKGRRTRIGPERVGVVEFGPRIRVTEGAEVFWADYAQIVRVRRLTTFSVLLLDNAEAIVVANNGFTRGEPERFWPFLEEMMARRRADPEQNTPERGGREQI</sequence>
<reference evidence="2" key="2">
    <citation type="submission" date="2021-04" db="EMBL/GenBank/DDBJ databases">
        <authorList>
            <person name="Gilroy R."/>
        </authorList>
    </citation>
    <scope>NUCLEOTIDE SEQUENCE</scope>
    <source>
        <strain evidence="2">CHK33-7979</strain>
    </source>
</reference>
<organism evidence="2 3">
    <name type="scientific">Candidatus Intestinimonas merdavium</name>
    <dbReference type="NCBI Taxonomy" id="2838622"/>
    <lineage>
        <taxon>Bacteria</taxon>
        <taxon>Bacillati</taxon>
        <taxon>Bacillota</taxon>
        <taxon>Clostridia</taxon>
        <taxon>Eubacteriales</taxon>
        <taxon>Intestinimonas</taxon>
    </lineage>
</organism>
<feature type="transmembrane region" description="Helical" evidence="1">
    <location>
        <begin position="28"/>
        <end position="46"/>
    </location>
</feature>
<reference evidence="2" key="1">
    <citation type="journal article" date="2021" name="PeerJ">
        <title>Extensive microbial diversity within the chicken gut microbiome revealed by metagenomics and culture.</title>
        <authorList>
            <person name="Gilroy R."/>
            <person name="Ravi A."/>
            <person name="Getino M."/>
            <person name="Pursley I."/>
            <person name="Horton D.L."/>
            <person name="Alikhan N.F."/>
            <person name="Baker D."/>
            <person name="Gharbi K."/>
            <person name="Hall N."/>
            <person name="Watson M."/>
            <person name="Adriaenssens E.M."/>
            <person name="Foster-Nyarko E."/>
            <person name="Jarju S."/>
            <person name="Secka A."/>
            <person name="Antonio M."/>
            <person name="Oren A."/>
            <person name="Chaudhuri R.R."/>
            <person name="La Ragione R."/>
            <person name="Hildebrand F."/>
            <person name="Pallen M.J."/>
        </authorList>
    </citation>
    <scope>NUCLEOTIDE SEQUENCE</scope>
    <source>
        <strain evidence="2">CHK33-7979</strain>
    </source>
</reference>
<dbReference type="Proteomes" id="UP000886824">
    <property type="component" value="Unassembled WGS sequence"/>
</dbReference>
<evidence type="ECO:0008006" key="4">
    <source>
        <dbReference type="Google" id="ProtNLM"/>
    </source>
</evidence>
<gene>
    <name evidence="2" type="ORF">H9826_03265</name>
</gene>
<name>A0A9D2CCL9_9FIRM</name>
<keyword evidence="1" id="KW-0472">Membrane</keyword>